<evidence type="ECO:0000313" key="3">
    <source>
        <dbReference type="Proteomes" id="UP000006546"/>
    </source>
</evidence>
<evidence type="ECO:0000256" key="1">
    <source>
        <dbReference type="SAM" id="Phobius"/>
    </source>
</evidence>
<dbReference type="STRING" id="906968.Trebr_0650"/>
<keyword evidence="1" id="KW-0812">Transmembrane</keyword>
<reference evidence="3" key="1">
    <citation type="submission" date="2011-04" db="EMBL/GenBank/DDBJ databases">
        <title>The complete genome of Treponema brennaborense DSM 12168.</title>
        <authorList>
            <person name="Lucas S."/>
            <person name="Han J."/>
            <person name="Lapidus A."/>
            <person name="Bruce D."/>
            <person name="Goodwin L."/>
            <person name="Pitluck S."/>
            <person name="Peters L."/>
            <person name="Kyrpides N."/>
            <person name="Mavromatis K."/>
            <person name="Ivanova N."/>
            <person name="Mikhailova N."/>
            <person name="Pagani I."/>
            <person name="Teshima H."/>
            <person name="Detter J.C."/>
            <person name="Tapia R."/>
            <person name="Han C."/>
            <person name="Land M."/>
            <person name="Hauser L."/>
            <person name="Markowitz V."/>
            <person name="Cheng J.-F."/>
            <person name="Hugenholtz P."/>
            <person name="Woyke T."/>
            <person name="Wu D."/>
            <person name="Gronow S."/>
            <person name="Wellnitz S."/>
            <person name="Brambilla E."/>
            <person name="Klenk H.-P."/>
            <person name="Eisen J.A."/>
        </authorList>
    </citation>
    <scope>NUCLEOTIDE SEQUENCE [LARGE SCALE GENOMIC DNA]</scope>
    <source>
        <strain evidence="3">DSM 12168 / CIP 105900 / DD5/3</strain>
    </source>
</reference>
<dbReference type="AlphaFoldDB" id="F4LQ71"/>
<accession>F4LQ71</accession>
<keyword evidence="3" id="KW-1185">Reference proteome</keyword>
<proteinExistence type="predicted"/>
<keyword evidence="1" id="KW-0472">Membrane</keyword>
<feature type="transmembrane region" description="Helical" evidence="1">
    <location>
        <begin position="278"/>
        <end position="297"/>
    </location>
</feature>
<dbReference type="eggNOG" id="ENOG5034ATE">
    <property type="taxonomic scope" value="Bacteria"/>
</dbReference>
<dbReference type="RefSeq" id="WP_013757811.1">
    <property type="nucleotide sequence ID" value="NC_015500.1"/>
</dbReference>
<evidence type="ECO:0000313" key="2">
    <source>
        <dbReference type="EMBL" id="AEE16092.1"/>
    </source>
</evidence>
<organism evidence="2 3">
    <name type="scientific">Treponema brennaborense (strain DSM 12168 / CIP 105900 / DD5/3)</name>
    <dbReference type="NCBI Taxonomy" id="906968"/>
    <lineage>
        <taxon>Bacteria</taxon>
        <taxon>Pseudomonadati</taxon>
        <taxon>Spirochaetota</taxon>
        <taxon>Spirochaetia</taxon>
        <taxon>Spirochaetales</taxon>
        <taxon>Treponemataceae</taxon>
        <taxon>Treponema</taxon>
    </lineage>
</organism>
<dbReference type="KEGG" id="tbe:Trebr_0650"/>
<dbReference type="OrthoDB" id="354724at2"/>
<protein>
    <submittedName>
        <fullName evidence="2">Uncharacterized protein</fullName>
    </submittedName>
</protein>
<dbReference type="HOGENOM" id="CLU_449003_0_0_12"/>
<keyword evidence="1" id="KW-1133">Transmembrane helix</keyword>
<dbReference type="EMBL" id="CP002696">
    <property type="protein sequence ID" value="AEE16092.1"/>
    <property type="molecule type" value="Genomic_DNA"/>
</dbReference>
<name>F4LQ71_TREBD</name>
<dbReference type="Proteomes" id="UP000006546">
    <property type="component" value="Chromosome"/>
</dbReference>
<gene>
    <name evidence="2" type="ordered locus">Trebr_0650</name>
</gene>
<sequence>MVVFDTGLTENVFARAKYAQYLTEEGICVTISGHGTYTFKPWRFTGTKETNSFISFYAEDFTALPYRSLYDTVLEARNTAAKTEAWRVLTVLCEILCQAERQHPEIIMPVSGPAGILVSQDAFLFLPGPFCEHCFSITHYNQWIHPSLTKKADKAYAYMCAALSYTIITGTPPFVTHGNDFDALVNDMADANFLPLEYTEYHCDAALARTIQKALLLPVKTTFAAFAAELPVRYEACVQNARMETTAELESFIQKKNTYGKKQQKRIRRRRFLKNHTAAIRIAVVFIVITAAIGAMISSDKAHRPSTLAMSAQEVVQTYYTCMNTLEQFKMDQFLEKTEHTEAGSAAANYNTLVTSLFMTEKARIFCRAAADLKTEFYSPAEWLLLKNPFTKSVFGISQLSISGNSPAESEIQTFTVSFYFFQGLTENDDEPTPDNYPLKIVKNTDRVAVSFIKDRYLITGIETIESRTVPVDAYAFFAAYDSLNGHIPDTFRTLYPWIPNERTMKKTERELLDTFSFYGADVLKFQTVKAPSPAKSSVAK</sequence>